<comment type="caution">
    <text evidence="1">The sequence shown here is derived from an EMBL/GenBank/DDBJ whole genome shotgun (WGS) entry which is preliminary data.</text>
</comment>
<name>A0ABR4C2Z9_9HELO</name>
<gene>
    <name evidence="1" type="ORF">VTL71DRAFT_4396</name>
</gene>
<dbReference type="SUPFAM" id="SSF54506">
    <property type="entry name" value="Diaminopimelate epimerase-like"/>
    <property type="match status" value="1"/>
</dbReference>
<dbReference type="NCBIfam" id="TIGR00654">
    <property type="entry name" value="PhzF_family"/>
    <property type="match status" value="1"/>
</dbReference>
<dbReference type="PANTHER" id="PTHR13774:SF32">
    <property type="entry name" value="ANTISENSE-ENHANCING SEQUENCE 1"/>
    <property type="match status" value="1"/>
</dbReference>
<protein>
    <submittedName>
        <fullName evidence="1">Uncharacterized protein</fullName>
    </submittedName>
</protein>
<dbReference type="Gene3D" id="3.10.310.10">
    <property type="entry name" value="Diaminopimelate Epimerase, Chain A, domain 1"/>
    <property type="match status" value="2"/>
</dbReference>
<accession>A0ABR4C2Z9</accession>
<evidence type="ECO:0000313" key="1">
    <source>
        <dbReference type="EMBL" id="KAL2063902.1"/>
    </source>
</evidence>
<dbReference type="Proteomes" id="UP001595075">
    <property type="component" value="Unassembled WGS sequence"/>
</dbReference>
<reference evidence="1 2" key="1">
    <citation type="journal article" date="2024" name="Commun. Biol.">
        <title>Comparative genomic analysis of thermophilic fungi reveals convergent evolutionary adaptations and gene losses.</title>
        <authorList>
            <person name="Steindorff A.S."/>
            <person name="Aguilar-Pontes M.V."/>
            <person name="Robinson A.J."/>
            <person name="Andreopoulos B."/>
            <person name="LaButti K."/>
            <person name="Kuo A."/>
            <person name="Mondo S."/>
            <person name="Riley R."/>
            <person name="Otillar R."/>
            <person name="Haridas S."/>
            <person name="Lipzen A."/>
            <person name="Grimwood J."/>
            <person name="Schmutz J."/>
            <person name="Clum A."/>
            <person name="Reid I.D."/>
            <person name="Moisan M.C."/>
            <person name="Butler G."/>
            <person name="Nguyen T.T.M."/>
            <person name="Dewar K."/>
            <person name="Conant G."/>
            <person name="Drula E."/>
            <person name="Henrissat B."/>
            <person name="Hansel C."/>
            <person name="Singer S."/>
            <person name="Hutchinson M.I."/>
            <person name="de Vries R.P."/>
            <person name="Natvig D.O."/>
            <person name="Powell A.J."/>
            <person name="Tsang A."/>
            <person name="Grigoriev I.V."/>
        </authorList>
    </citation>
    <scope>NUCLEOTIDE SEQUENCE [LARGE SCALE GENOMIC DNA]</scope>
    <source>
        <strain evidence="1 2">CBS 494.80</strain>
    </source>
</reference>
<dbReference type="EMBL" id="JAZHXI010000014">
    <property type="protein sequence ID" value="KAL2063902.1"/>
    <property type="molecule type" value="Genomic_DNA"/>
</dbReference>
<organism evidence="1 2">
    <name type="scientific">Oculimacula yallundae</name>
    <dbReference type="NCBI Taxonomy" id="86028"/>
    <lineage>
        <taxon>Eukaryota</taxon>
        <taxon>Fungi</taxon>
        <taxon>Dikarya</taxon>
        <taxon>Ascomycota</taxon>
        <taxon>Pezizomycotina</taxon>
        <taxon>Leotiomycetes</taxon>
        <taxon>Helotiales</taxon>
        <taxon>Ploettnerulaceae</taxon>
        <taxon>Oculimacula</taxon>
    </lineage>
</organism>
<dbReference type="PANTHER" id="PTHR13774">
    <property type="entry name" value="PHENAZINE BIOSYNTHESIS PROTEIN"/>
    <property type="match status" value="1"/>
</dbReference>
<sequence length="293" mass="31787">MQLSYTTLDVFTSTRYTGNPVAIVRVPANISLTQTQKQAIASEFNLSEIVFLHLPASGTASSTRKIDIFTHQAEVPFAGHPTIGSSHYLLHTTSQDVNTVVTKAGEIAIEKDTQTGEVKAEIPFSFHIHEKTFQSSLNGVQNPVASIVNGMSFIYVLLPDLETLAKAKENLNGDTYNPSALDEGWKNGLVGTMYLVPQRTDEFGRKMYRTRMFGSREDPGTGSASSGLACWLAGQEEKAKGSGPFRYVFTQGVEMGRKNVIGVEVSRGDDGESIKKVVLSGTAVTVMEGTLEI</sequence>
<dbReference type="Pfam" id="PF02567">
    <property type="entry name" value="PhzC-PhzF"/>
    <property type="match status" value="1"/>
</dbReference>
<evidence type="ECO:0000313" key="2">
    <source>
        <dbReference type="Proteomes" id="UP001595075"/>
    </source>
</evidence>
<keyword evidence="2" id="KW-1185">Reference proteome</keyword>
<proteinExistence type="predicted"/>
<dbReference type="PIRSF" id="PIRSF016184">
    <property type="entry name" value="PhzC_PhzF"/>
    <property type="match status" value="1"/>
</dbReference>
<dbReference type="InterPro" id="IPR003719">
    <property type="entry name" value="Phenazine_PhzF-like"/>
</dbReference>